<feature type="domain" description="Survival protein SurE-like phosphatase/nucleotidase" evidence="6">
    <location>
        <begin position="6"/>
        <end position="181"/>
    </location>
</feature>
<evidence type="ECO:0000259" key="6">
    <source>
        <dbReference type="Pfam" id="PF01975"/>
    </source>
</evidence>
<dbReference type="InterPro" id="IPR030048">
    <property type="entry name" value="SurE"/>
</dbReference>
<evidence type="ECO:0000256" key="5">
    <source>
        <dbReference type="ARBA" id="ARBA00022801"/>
    </source>
</evidence>
<dbReference type="Proteomes" id="UP001235712">
    <property type="component" value="Unassembled WGS sequence"/>
</dbReference>
<keyword evidence="8" id="KW-1185">Reference proteome</keyword>
<dbReference type="RefSeq" id="WP_307239912.1">
    <property type="nucleotide sequence ID" value="NZ_JAUSQZ010000001.1"/>
</dbReference>
<proteinExistence type="inferred from homology"/>
<sequence length="247" mass="25547">MTLRALITNDDGVDAQGIHVLTEVALAAGLDVTVAAPHENRSGTGSMLSALEQGGRLLYDRVEVAGVKAFAVHASPAMIAFVGVRGAFGDVPDIVLSGVNHGANTGQAVIHSGTVGAALTAANHGVPGLALSVDGWPPQHWDTVRAETPRVLRWFAEARAGLFAVNVNIPDRPLDQVRGPKPAGFADFGVVQAEIGDPGEGFVTMAFREPGEHAGPGSDLALLRQGWTTVTAMRQPIVAEPALPPGL</sequence>
<dbReference type="InterPro" id="IPR002828">
    <property type="entry name" value="SurE-like_Pase/nucleotidase"/>
</dbReference>
<evidence type="ECO:0000256" key="2">
    <source>
        <dbReference type="ARBA" id="ARBA00011062"/>
    </source>
</evidence>
<keyword evidence="4" id="KW-0479">Metal-binding</keyword>
<dbReference type="EC" id="3.1.3.5" evidence="3"/>
<dbReference type="Pfam" id="PF01975">
    <property type="entry name" value="SurE"/>
    <property type="match status" value="1"/>
</dbReference>
<evidence type="ECO:0000256" key="4">
    <source>
        <dbReference type="ARBA" id="ARBA00022723"/>
    </source>
</evidence>
<dbReference type="PANTHER" id="PTHR30457">
    <property type="entry name" value="5'-NUCLEOTIDASE SURE"/>
    <property type="match status" value="1"/>
</dbReference>
<evidence type="ECO:0000313" key="7">
    <source>
        <dbReference type="EMBL" id="MDP9825781.1"/>
    </source>
</evidence>
<reference evidence="7 8" key="1">
    <citation type="submission" date="2023-07" db="EMBL/GenBank/DDBJ databases">
        <title>Sequencing the genomes of 1000 actinobacteria strains.</title>
        <authorList>
            <person name="Klenk H.-P."/>
        </authorList>
    </citation>
    <scope>NUCLEOTIDE SEQUENCE [LARGE SCALE GENOMIC DNA]</scope>
    <source>
        <strain evidence="7 8">DSM 44388</strain>
    </source>
</reference>
<comment type="caution">
    <text evidence="7">The sequence shown here is derived from an EMBL/GenBank/DDBJ whole genome shotgun (WGS) entry which is preliminary data.</text>
</comment>
<comment type="catalytic activity">
    <reaction evidence="1">
        <text>a ribonucleoside 5'-phosphate + H2O = a ribonucleoside + phosphate</text>
        <dbReference type="Rhea" id="RHEA:12484"/>
        <dbReference type="ChEBI" id="CHEBI:15377"/>
        <dbReference type="ChEBI" id="CHEBI:18254"/>
        <dbReference type="ChEBI" id="CHEBI:43474"/>
        <dbReference type="ChEBI" id="CHEBI:58043"/>
        <dbReference type="EC" id="3.1.3.5"/>
    </reaction>
</comment>
<dbReference type="EMBL" id="JAUSQZ010000001">
    <property type="protein sequence ID" value="MDP9825781.1"/>
    <property type="molecule type" value="Genomic_DNA"/>
</dbReference>
<comment type="similarity">
    <text evidence="2">Belongs to the SurE nucleotidase family.</text>
</comment>
<protein>
    <recommendedName>
        <fullName evidence="3">5'-nucleotidase</fullName>
        <ecNumber evidence="3">3.1.3.5</ecNumber>
    </recommendedName>
</protein>
<organism evidence="7 8">
    <name type="scientific">Kineosporia succinea</name>
    <dbReference type="NCBI Taxonomy" id="84632"/>
    <lineage>
        <taxon>Bacteria</taxon>
        <taxon>Bacillati</taxon>
        <taxon>Actinomycetota</taxon>
        <taxon>Actinomycetes</taxon>
        <taxon>Kineosporiales</taxon>
        <taxon>Kineosporiaceae</taxon>
        <taxon>Kineosporia</taxon>
    </lineage>
</organism>
<dbReference type="PANTHER" id="PTHR30457:SF0">
    <property type="entry name" value="PHOSPHATASE, PUTATIVE (AFU_ORTHOLOGUE AFUA_4G01070)-RELATED"/>
    <property type="match status" value="1"/>
</dbReference>
<dbReference type="InterPro" id="IPR036523">
    <property type="entry name" value="SurE-like_sf"/>
</dbReference>
<accession>A0ABT9NZN8</accession>
<dbReference type="Gene3D" id="3.40.1210.10">
    <property type="entry name" value="Survival protein SurE-like phosphatase/nucleotidase"/>
    <property type="match status" value="1"/>
</dbReference>
<keyword evidence="5 7" id="KW-0378">Hydrolase</keyword>
<dbReference type="SUPFAM" id="SSF64167">
    <property type="entry name" value="SurE-like"/>
    <property type="match status" value="1"/>
</dbReference>
<evidence type="ECO:0000256" key="3">
    <source>
        <dbReference type="ARBA" id="ARBA00012643"/>
    </source>
</evidence>
<evidence type="ECO:0000313" key="8">
    <source>
        <dbReference type="Proteomes" id="UP001235712"/>
    </source>
</evidence>
<name>A0ABT9NZN8_9ACTN</name>
<evidence type="ECO:0000256" key="1">
    <source>
        <dbReference type="ARBA" id="ARBA00000815"/>
    </source>
</evidence>
<dbReference type="GO" id="GO:0008253">
    <property type="term" value="F:5'-nucleotidase activity"/>
    <property type="evidence" value="ECO:0007669"/>
    <property type="project" value="UniProtKB-EC"/>
</dbReference>
<gene>
    <name evidence="7" type="ORF">J2S57_001530</name>
</gene>